<dbReference type="EMBL" id="PDNA01000039">
    <property type="protein sequence ID" value="PGH20745.1"/>
    <property type="molecule type" value="Genomic_DNA"/>
</dbReference>
<dbReference type="AlphaFoldDB" id="A0A2B7YHI1"/>
<evidence type="ECO:0000313" key="2">
    <source>
        <dbReference type="Proteomes" id="UP000224634"/>
    </source>
</evidence>
<accession>A0A2B7YHI1</accession>
<keyword evidence="2" id="KW-1185">Reference proteome</keyword>
<sequence length="131" mass="14818">MSSVATTTPVIPAYMSDPRGTMGSVAACLQKEVFGMWLRKLHGYLPHSKDFVRLDHRHKPLLLEHSPNLLSLGLVPASGGAIIQDLNSRESLHAQYLIRLFENRYTLLIYEESCKTEVNGNYIHIHQVCEM</sequence>
<organism evidence="1 2">
    <name type="scientific">Polytolypa hystricis (strain UAMH7299)</name>
    <dbReference type="NCBI Taxonomy" id="1447883"/>
    <lineage>
        <taxon>Eukaryota</taxon>
        <taxon>Fungi</taxon>
        <taxon>Dikarya</taxon>
        <taxon>Ascomycota</taxon>
        <taxon>Pezizomycotina</taxon>
        <taxon>Eurotiomycetes</taxon>
        <taxon>Eurotiomycetidae</taxon>
        <taxon>Onygenales</taxon>
        <taxon>Onygenales incertae sedis</taxon>
        <taxon>Polytolypa</taxon>
    </lineage>
</organism>
<evidence type="ECO:0000313" key="1">
    <source>
        <dbReference type="EMBL" id="PGH20745.1"/>
    </source>
</evidence>
<name>A0A2B7YHI1_POLH7</name>
<reference evidence="1 2" key="1">
    <citation type="submission" date="2017-10" db="EMBL/GenBank/DDBJ databases">
        <title>Comparative genomics in systemic dimorphic fungi from Ajellomycetaceae.</title>
        <authorList>
            <person name="Munoz J.F."/>
            <person name="Mcewen J.G."/>
            <person name="Clay O.K."/>
            <person name="Cuomo C.A."/>
        </authorList>
    </citation>
    <scope>NUCLEOTIDE SEQUENCE [LARGE SCALE GENOMIC DNA]</scope>
    <source>
        <strain evidence="1 2">UAMH7299</strain>
    </source>
</reference>
<comment type="caution">
    <text evidence="1">The sequence shown here is derived from an EMBL/GenBank/DDBJ whole genome shotgun (WGS) entry which is preliminary data.</text>
</comment>
<gene>
    <name evidence="1" type="ORF">AJ80_03505</name>
</gene>
<protein>
    <submittedName>
        <fullName evidence="1">Uncharacterized protein</fullName>
    </submittedName>
</protein>
<dbReference type="Proteomes" id="UP000224634">
    <property type="component" value="Unassembled WGS sequence"/>
</dbReference>
<proteinExistence type="predicted"/>